<keyword evidence="3" id="KW-1185">Reference proteome</keyword>
<name>A0ABQ2LNT6_9MICC</name>
<accession>A0ABQ2LNT6</accession>
<proteinExistence type="predicted"/>
<dbReference type="Proteomes" id="UP000642509">
    <property type="component" value="Unassembled WGS sequence"/>
</dbReference>
<sequence>MKRTSWSTGLSVTVNGVGVVAHTGSIMTRLLAGRTGLADELSKAMTRRNFVPAAPPGRCPGPGRIGPDGVAHAEVDDAWSTE</sequence>
<reference evidence="3" key="1">
    <citation type="journal article" date="2019" name="Int. J. Syst. Evol. Microbiol.">
        <title>The Global Catalogue of Microorganisms (GCM) 10K type strain sequencing project: providing services to taxonomists for standard genome sequencing and annotation.</title>
        <authorList>
            <consortium name="The Broad Institute Genomics Platform"/>
            <consortium name="The Broad Institute Genome Sequencing Center for Infectious Disease"/>
            <person name="Wu L."/>
            <person name="Ma J."/>
        </authorList>
    </citation>
    <scope>NUCLEOTIDE SEQUENCE [LARGE SCALE GENOMIC DNA]</scope>
    <source>
        <strain evidence="3">CGMCC 1.7064</strain>
    </source>
</reference>
<feature type="region of interest" description="Disordered" evidence="1">
    <location>
        <begin position="52"/>
        <end position="82"/>
    </location>
</feature>
<evidence type="ECO:0000313" key="3">
    <source>
        <dbReference type="Proteomes" id="UP000642509"/>
    </source>
</evidence>
<gene>
    <name evidence="2" type="ORF">GCM10010977_04830</name>
</gene>
<organism evidence="2 3">
    <name type="scientific">Citricoccus zhacaiensis</name>
    <dbReference type="NCBI Taxonomy" id="489142"/>
    <lineage>
        <taxon>Bacteria</taxon>
        <taxon>Bacillati</taxon>
        <taxon>Actinomycetota</taxon>
        <taxon>Actinomycetes</taxon>
        <taxon>Micrococcales</taxon>
        <taxon>Micrococcaceae</taxon>
        <taxon>Citricoccus</taxon>
    </lineage>
</organism>
<protein>
    <submittedName>
        <fullName evidence="2">Uncharacterized protein</fullName>
    </submittedName>
</protein>
<dbReference type="EMBL" id="BMLQ01000001">
    <property type="protein sequence ID" value="GGO41219.1"/>
    <property type="molecule type" value="Genomic_DNA"/>
</dbReference>
<comment type="caution">
    <text evidence="2">The sequence shown here is derived from an EMBL/GenBank/DDBJ whole genome shotgun (WGS) entry which is preliminary data.</text>
</comment>
<evidence type="ECO:0000313" key="2">
    <source>
        <dbReference type="EMBL" id="GGO41219.1"/>
    </source>
</evidence>
<evidence type="ECO:0000256" key="1">
    <source>
        <dbReference type="SAM" id="MobiDB-lite"/>
    </source>
</evidence>